<dbReference type="EMBL" id="LR778301">
    <property type="protein sequence ID" value="CAB1368459.1"/>
    <property type="molecule type" value="Genomic_DNA"/>
</dbReference>
<evidence type="ECO:0000313" key="4">
    <source>
        <dbReference type="Proteomes" id="UP000515733"/>
    </source>
</evidence>
<dbReference type="InterPro" id="IPR036812">
    <property type="entry name" value="NAD(P)_OxRdtase_dom_sf"/>
</dbReference>
<dbReference type="OrthoDB" id="5488419at2"/>
<dbReference type="KEGG" id="doe:DENOEST_1294"/>
<dbReference type="GO" id="GO:0005829">
    <property type="term" value="C:cytosol"/>
    <property type="evidence" value="ECO:0007669"/>
    <property type="project" value="UniProtKB-ARBA"/>
</dbReference>
<dbReference type="RefSeq" id="WP_145769577.1">
    <property type="nucleotide sequence ID" value="NZ_LR778301.1"/>
</dbReference>
<evidence type="ECO:0000313" key="3">
    <source>
        <dbReference type="EMBL" id="CAB1368459.1"/>
    </source>
</evidence>
<dbReference type="InterPro" id="IPR050523">
    <property type="entry name" value="AKR_Detox_Biosynth"/>
</dbReference>
<dbReference type="Pfam" id="PF00248">
    <property type="entry name" value="Aldo_ket_red"/>
    <property type="match status" value="1"/>
</dbReference>
<dbReference type="AlphaFoldDB" id="A0A6S6XZV8"/>
<dbReference type="InterPro" id="IPR020471">
    <property type="entry name" value="AKR"/>
</dbReference>
<reference evidence="3 4" key="1">
    <citation type="submission" date="2020-03" db="EMBL/GenBank/DDBJ databases">
        <authorList>
            <consortium name="Genoscope - CEA"/>
            <person name="William W."/>
        </authorList>
    </citation>
    <scope>NUCLEOTIDE SEQUENCE [LARGE SCALE GENOMIC DNA]</scope>
    <source>
        <strain evidence="4">DSM 16959</strain>
    </source>
</reference>
<dbReference type="GO" id="GO:0016491">
    <property type="term" value="F:oxidoreductase activity"/>
    <property type="evidence" value="ECO:0007669"/>
    <property type="project" value="UniProtKB-KW"/>
</dbReference>
<dbReference type="SUPFAM" id="SSF51430">
    <property type="entry name" value="NAD(P)-linked oxidoreductase"/>
    <property type="match status" value="1"/>
</dbReference>
<dbReference type="Proteomes" id="UP000515733">
    <property type="component" value="Chromosome"/>
</dbReference>
<protein>
    <submittedName>
        <fullName evidence="3">Aldo/keto reductase</fullName>
    </submittedName>
</protein>
<feature type="domain" description="NADP-dependent oxidoreductase" evidence="2">
    <location>
        <begin position="15"/>
        <end position="309"/>
    </location>
</feature>
<name>A0A6S6XZV8_9PROT</name>
<dbReference type="CDD" id="cd19080">
    <property type="entry name" value="AKR_AKR9A_9B"/>
    <property type="match status" value="1"/>
</dbReference>
<dbReference type="InterPro" id="IPR023210">
    <property type="entry name" value="NADP_OxRdtase_dom"/>
</dbReference>
<organism evidence="3 4">
    <name type="scientific">Denitratisoma oestradiolicum</name>
    <dbReference type="NCBI Taxonomy" id="311182"/>
    <lineage>
        <taxon>Bacteria</taxon>
        <taxon>Pseudomonadati</taxon>
        <taxon>Pseudomonadota</taxon>
        <taxon>Betaproteobacteria</taxon>
        <taxon>Nitrosomonadales</taxon>
        <taxon>Sterolibacteriaceae</taxon>
        <taxon>Denitratisoma</taxon>
    </lineage>
</organism>
<gene>
    <name evidence="3" type="ORF">DENOEST_1294</name>
</gene>
<sequence length="344" mass="38148">MRYKLFGRSGLRVSELCLGAMTFGRDDGFWQFGSDSAESRKIFDAFTNAGGNFIDTAFVYGNGRSEELVGDFVRADRDHFVLATKYSSSLEGDLSKSGTSRKNMMRCVEQSLRRLKVDCIDLYWLHVWDDTTPIEEIMRGLDDLVSAGKVNYIAISDTPAWQISRGNMLADLRGWAPFIGIQVEYSLLERTAERDLLPMAHALDLGITAWSPLAGGMLTGKFLDGKGEGRGQHQPMTDRQRTVTALVVEIARELGCTPGQAALAFIRQQDRFGTITPIIGARTLPQLQDNLGCLAVTLSPDQWQRLEQATAPDLGFPHAILQAPMIRDMVLGGQSDRFDNHRAP</sequence>
<evidence type="ECO:0000256" key="1">
    <source>
        <dbReference type="ARBA" id="ARBA00023002"/>
    </source>
</evidence>
<dbReference type="FunFam" id="3.20.20.100:FF:000004">
    <property type="entry name" value="Oxidoreductase, aldo/keto reductase"/>
    <property type="match status" value="1"/>
</dbReference>
<proteinExistence type="predicted"/>
<accession>A0A6S6XZV8</accession>
<dbReference type="PANTHER" id="PTHR43364">
    <property type="entry name" value="NADH-SPECIFIC METHYLGLYOXAL REDUCTASE-RELATED"/>
    <property type="match status" value="1"/>
</dbReference>
<dbReference type="PANTHER" id="PTHR43364:SF4">
    <property type="entry name" value="NAD(P)-LINKED OXIDOREDUCTASE SUPERFAMILY PROTEIN"/>
    <property type="match status" value="1"/>
</dbReference>
<keyword evidence="1" id="KW-0560">Oxidoreductase</keyword>
<dbReference type="PRINTS" id="PR00069">
    <property type="entry name" value="ALDKETRDTASE"/>
</dbReference>
<dbReference type="Gene3D" id="3.20.20.100">
    <property type="entry name" value="NADP-dependent oxidoreductase domain"/>
    <property type="match status" value="1"/>
</dbReference>
<evidence type="ECO:0000259" key="2">
    <source>
        <dbReference type="Pfam" id="PF00248"/>
    </source>
</evidence>
<keyword evidence="4" id="KW-1185">Reference proteome</keyword>